<feature type="region of interest" description="Disordered" evidence="5">
    <location>
        <begin position="1"/>
        <end position="140"/>
    </location>
</feature>
<dbReference type="STRING" id="4999.A0A1Y1UGI3"/>
<feature type="compositionally biased region" description="Low complexity" evidence="5">
    <location>
        <begin position="36"/>
        <end position="52"/>
    </location>
</feature>
<evidence type="ECO:0000256" key="3">
    <source>
        <dbReference type="ARBA" id="ARBA00023004"/>
    </source>
</evidence>
<dbReference type="AlphaFoldDB" id="A0A1Y1UGI3"/>
<protein>
    <submittedName>
        <fullName evidence="7">Cytochrome b5-like heme/steroid binding domain-containing protein</fullName>
    </submittedName>
</protein>
<dbReference type="GO" id="GO:0004128">
    <property type="term" value="F:cytochrome-b5 reductase activity, acting on NAD(P)H"/>
    <property type="evidence" value="ECO:0007669"/>
    <property type="project" value="TreeGrafter"/>
</dbReference>
<dbReference type="FunFam" id="3.10.120.10:FF:000001">
    <property type="entry name" value="Cytochrome b5 reductase 4"/>
    <property type="match status" value="1"/>
</dbReference>
<sequence length="244" mass="26213">MSWLLPSIPGWSRASPSASLSSNDPDDLDIPPLFPLPNSAQRSSAPGSSSSQHDAGGSRPPAPTFNLAPPSPPKNTEDEEPPSELNIAVLPDATPLGDMAPPPSTTQRPDFGIQPGGIDVSGSASNGDLPKKKKRGKVPLAPGYSQLDWARVTTSGRNLRGTESFPIRVTMDELKKHNTKKDAWSVFNGIVYNITPYLPYHPGGPDELMRVAGRDGTKLFMLTHSWVNIDHMLQECMVGMLVKG</sequence>
<accession>A0A1Y1UGI3</accession>
<evidence type="ECO:0000256" key="5">
    <source>
        <dbReference type="SAM" id="MobiDB-lite"/>
    </source>
</evidence>
<dbReference type="InterPro" id="IPR051872">
    <property type="entry name" value="Cytochrome_b5/Flavoprotein_Rdt"/>
</dbReference>
<evidence type="ECO:0000313" key="7">
    <source>
        <dbReference type="EMBL" id="ORX37163.1"/>
    </source>
</evidence>
<dbReference type="PANTHER" id="PTHR46237:SF1">
    <property type="entry name" value="CYTOCHROME B5 REDUCTASE 4"/>
    <property type="match status" value="1"/>
</dbReference>
<dbReference type="EMBL" id="NBSH01000006">
    <property type="protein sequence ID" value="ORX37163.1"/>
    <property type="molecule type" value="Genomic_DNA"/>
</dbReference>
<gene>
    <name evidence="7" type="ORF">BD324DRAFT_625034</name>
</gene>
<keyword evidence="2 4" id="KW-0479">Metal-binding</keyword>
<dbReference type="PRINTS" id="PR00363">
    <property type="entry name" value="CYTOCHROMEB5"/>
</dbReference>
<dbReference type="Proteomes" id="UP000193218">
    <property type="component" value="Unassembled WGS sequence"/>
</dbReference>
<dbReference type="InterPro" id="IPR036400">
    <property type="entry name" value="Cyt_B5-like_heme/steroid_sf"/>
</dbReference>
<proteinExistence type="inferred from homology"/>
<dbReference type="FunCoup" id="A0A1Y1UGI3">
    <property type="interactions" value="38"/>
</dbReference>
<feature type="compositionally biased region" description="Low complexity" evidence="5">
    <location>
        <begin position="12"/>
        <end position="23"/>
    </location>
</feature>
<dbReference type="GO" id="GO:0005737">
    <property type="term" value="C:cytoplasm"/>
    <property type="evidence" value="ECO:0007669"/>
    <property type="project" value="TreeGrafter"/>
</dbReference>
<keyword evidence="1 4" id="KW-0349">Heme</keyword>
<organism evidence="7 8">
    <name type="scientific">Kockovaella imperatae</name>
    <dbReference type="NCBI Taxonomy" id="4999"/>
    <lineage>
        <taxon>Eukaryota</taxon>
        <taxon>Fungi</taxon>
        <taxon>Dikarya</taxon>
        <taxon>Basidiomycota</taxon>
        <taxon>Agaricomycotina</taxon>
        <taxon>Tremellomycetes</taxon>
        <taxon>Tremellales</taxon>
        <taxon>Cuniculitremaceae</taxon>
        <taxon>Kockovaella</taxon>
    </lineage>
</organism>
<dbReference type="GO" id="GO:0046872">
    <property type="term" value="F:metal ion binding"/>
    <property type="evidence" value="ECO:0007669"/>
    <property type="project" value="UniProtKB-UniRule"/>
</dbReference>
<comment type="similarity">
    <text evidence="4">Belongs to the cytochrome b5 family.</text>
</comment>
<keyword evidence="8" id="KW-1185">Reference proteome</keyword>
<evidence type="ECO:0000256" key="4">
    <source>
        <dbReference type="RuleBase" id="RU362121"/>
    </source>
</evidence>
<reference evidence="7 8" key="1">
    <citation type="submission" date="2017-03" db="EMBL/GenBank/DDBJ databases">
        <title>Widespread Adenine N6-methylation of Active Genes in Fungi.</title>
        <authorList>
            <consortium name="DOE Joint Genome Institute"/>
            <person name="Mondo S.J."/>
            <person name="Dannebaum R.O."/>
            <person name="Kuo R.C."/>
            <person name="Louie K.B."/>
            <person name="Bewick A.J."/>
            <person name="Labutti K."/>
            <person name="Haridas S."/>
            <person name="Kuo A."/>
            <person name="Salamov A."/>
            <person name="Ahrendt S.R."/>
            <person name="Lau R."/>
            <person name="Bowen B.P."/>
            <person name="Lipzen A."/>
            <person name="Sullivan W."/>
            <person name="Andreopoulos W.B."/>
            <person name="Clum A."/>
            <person name="Lindquist E."/>
            <person name="Daum C."/>
            <person name="Northen T.R."/>
            <person name="Ramamoorthy G."/>
            <person name="Schmitz R.J."/>
            <person name="Gryganskyi A."/>
            <person name="Culley D."/>
            <person name="Magnuson J."/>
            <person name="James T.Y."/>
            <person name="O'Malley M.A."/>
            <person name="Stajich J.E."/>
            <person name="Spatafora J.W."/>
            <person name="Visel A."/>
            <person name="Grigoriev I.V."/>
        </authorList>
    </citation>
    <scope>NUCLEOTIDE SEQUENCE [LARGE SCALE GENOMIC DNA]</scope>
    <source>
        <strain evidence="7 8">NRRL Y-17943</strain>
    </source>
</reference>
<dbReference type="InterPro" id="IPR018506">
    <property type="entry name" value="Cyt_B5_heme-BS"/>
</dbReference>
<keyword evidence="3 4" id="KW-0408">Iron</keyword>
<comment type="caution">
    <text evidence="7">The sequence shown here is derived from an EMBL/GenBank/DDBJ whole genome shotgun (WGS) entry which is preliminary data.</text>
</comment>
<feature type="domain" description="Cytochrome b5 heme-binding" evidence="6">
    <location>
        <begin position="166"/>
        <end position="242"/>
    </location>
</feature>
<dbReference type="InterPro" id="IPR001199">
    <property type="entry name" value="Cyt_B5-like_heme/steroid-bd"/>
</dbReference>
<dbReference type="GeneID" id="33557565"/>
<name>A0A1Y1UGI3_9TREE</name>
<dbReference type="GO" id="GO:0020037">
    <property type="term" value="F:heme binding"/>
    <property type="evidence" value="ECO:0007669"/>
    <property type="project" value="UniProtKB-UniRule"/>
</dbReference>
<evidence type="ECO:0000256" key="2">
    <source>
        <dbReference type="ARBA" id="ARBA00022723"/>
    </source>
</evidence>
<dbReference type="SMART" id="SM01117">
    <property type="entry name" value="Cyt-b5"/>
    <property type="match status" value="1"/>
</dbReference>
<dbReference type="PROSITE" id="PS50255">
    <property type="entry name" value="CYTOCHROME_B5_2"/>
    <property type="match status" value="1"/>
</dbReference>
<dbReference type="PROSITE" id="PS00191">
    <property type="entry name" value="CYTOCHROME_B5_1"/>
    <property type="match status" value="1"/>
</dbReference>
<dbReference type="RefSeq" id="XP_021871201.1">
    <property type="nucleotide sequence ID" value="XM_022015756.1"/>
</dbReference>
<dbReference type="SUPFAM" id="SSF55856">
    <property type="entry name" value="Cytochrome b5-like heme/steroid binding domain"/>
    <property type="match status" value="1"/>
</dbReference>
<dbReference type="OrthoDB" id="432299at2759"/>
<dbReference type="Gene3D" id="3.10.120.10">
    <property type="entry name" value="Cytochrome b5-like heme/steroid binding domain"/>
    <property type="match status" value="1"/>
</dbReference>
<evidence type="ECO:0000259" key="6">
    <source>
        <dbReference type="PROSITE" id="PS50255"/>
    </source>
</evidence>
<evidence type="ECO:0000313" key="8">
    <source>
        <dbReference type="Proteomes" id="UP000193218"/>
    </source>
</evidence>
<dbReference type="PANTHER" id="PTHR46237">
    <property type="entry name" value="CYTOCHROME B5 REDUCTASE 4 FAMILY MEMBER"/>
    <property type="match status" value="1"/>
</dbReference>
<dbReference type="InParanoid" id="A0A1Y1UGI3"/>
<dbReference type="Pfam" id="PF00173">
    <property type="entry name" value="Cyt-b5"/>
    <property type="match status" value="1"/>
</dbReference>
<evidence type="ECO:0000256" key="1">
    <source>
        <dbReference type="ARBA" id="ARBA00022617"/>
    </source>
</evidence>